<dbReference type="CDD" id="cd06223">
    <property type="entry name" value="PRTases_typeI"/>
    <property type="match status" value="1"/>
</dbReference>
<name>A0A2Z2L9K6_9RICK</name>
<dbReference type="Pfam" id="PF18912">
    <property type="entry name" value="DZR_2"/>
    <property type="match status" value="1"/>
</dbReference>
<dbReference type="InterPro" id="IPR029057">
    <property type="entry name" value="PRTase-like"/>
</dbReference>
<protein>
    <submittedName>
        <fullName evidence="4">Amidophosphoribosyltransferase</fullName>
    </submittedName>
</protein>
<feature type="domain" description="Phosphoribosyltransferase" evidence="2">
    <location>
        <begin position="151"/>
        <end position="233"/>
    </location>
</feature>
<evidence type="ECO:0000256" key="1">
    <source>
        <dbReference type="ARBA" id="ARBA00008007"/>
    </source>
</evidence>
<dbReference type="KEGG" id="aoh:AOV_04475"/>
<keyword evidence="5" id="KW-1185">Reference proteome</keyword>
<dbReference type="PANTHER" id="PTHR47505">
    <property type="entry name" value="DNA UTILIZATION PROTEIN YHGH"/>
    <property type="match status" value="1"/>
</dbReference>
<dbReference type="OrthoDB" id="9779910at2"/>
<dbReference type="PANTHER" id="PTHR47505:SF1">
    <property type="entry name" value="DNA UTILIZATION PROTEIN YHGH"/>
    <property type="match status" value="1"/>
</dbReference>
<dbReference type="Gene3D" id="3.40.50.2020">
    <property type="match status" value="1"/>
</dbReference>
<keyword evidence="4" id="KW-0328">Glycosyltransferase</keyword>
<evidence type="ECO:0000259" key="3">
    <source>
        <dbReference type="Pfam" id="PF18912"/>
    </source>
</evidence>
<dbReference type="InterPro" id="IPR051910">
    <property type="entry name" value="ComF/GntX_DNA_util-trans"/>
</dbReference>
<dbReference type="InterPro" id="IPR000836">
    <property type="entry name" value="PRTase_dom"/>
</dbReference>
<keyword evidence="4" id="KW-0808">Transferase</keyword>
<feature type="domain" description="Double zinc ribbon" evidence="3">
    <location>
        <begin position="11"/>
        <end position="65"/>
    </location>
</feature>
<organism evidence="4 5">
    <name type="scientific">Anaplasma ovis str. Haibei</name>
    <dbReference type="NCBI Taxonomy" id="1248439"/>
    <lineage>
        <taxon>Bacteria</taxon>
        <taxon>Pseudomonadati</taxon>
        <taxon>Pseudomonadota</taxon>
        <taxon>Alphaproteobacteria</taxon>
        <taxon>Rickettsiales</taxon>
        <taxon>Anaplasmataceae</taxon>
        <taxon>Anaplasma</taxon>
    </lineage>
</organism>
<evidence type="ECO:0000259" key="2">
    <source>
        <dbReference type="Pfam" id="PF00156"/>
    </source>
</evidence>
<dbReference type="GO" id="GO:0016757">
    <property type="term" value="F:glycosyltransferase activity"/>
    <property type="evidence" value="ECO:0007669"/>
    <property type="project" value="UniProtKB-KW"/>
</dbReference>
<proteinExistence type="inferred from homology"/>
<comment type="similarity">
    <text evidence="1">Belongs to the ComF/GntX family.</text>
</comment>
<dbReference type="Pfam" id="PF00156">
    <property type="entry name" value="Pribosyltran"/>
    <property type="match status" value="1"/>
</dbReference>
<gene>
    <name evidence="4" type="ORF">AOV_04475</name>
</gene>
<evidence type="ECO:0000313" key="5">
    <source>
        <dbReference type="Proteomes" id="UP000259762"/>
    </source>
</evidence>
<reference evidence="5" key="1">
    <citation type="submission" date="2018-06" db="EMBL/GenBank/DDBJ databases">
        <title>The Anaplasma ovis genome reveals a high proportion of pseudogenes.</title>
        <authorList>
            <person name="Liu Z."/>
            <person name="Peasley A.M."/>
            <person name="Yang J."/>
            <person name="Li Y."/>
            <person name="Guan G."/>
            <person name="Luo J."/>
            <person name="Yin H."/>
            <person name="Brayton K.A."/>
        </authorList>
    </citation>
    <scope>NUCLEOTIDE SEQUENCE [LARGE SCALE GENOMIC DNA]</scope>
    <source>
        <strain evidence="5">Haibei</strain>
    </source>
</reference>
<reference evidence="4 5" key="2">
    <citation type="journal article" date="2019" name="BMC Genomics">
        <title>The Anaplasma ovis genome reveals a high proportion of pseudogenes.</title>
        <authorList>
            <person name="Liu Z."/>
            <person name="Peasley A.M."/>
            <person name="Yang J."/>
            <person name="Li Y."/>
            <person name="Guan G."/>
            <person name="Luo J."/>
            <person name="Yin H."/>
            <person name="Brayton K.A."/>
        </authorList>
    </citation>
    <scope>NUCLEOTIDE SEQUENCE [LARGE SCALE GENOMIC DNA]</scope>
    <source>
        <strain evidence="4 5">Haibei</strain>
    </source>
</reference>
<dbReference type="SUPFAM" id="SSF53271">
    <property type="entry name" value="PRTase-like"/>
    <property type="match status" value="1"/>
</dbReference>
<evidence type="ECO:0000313" key="4">
    <source>
        <dbReference type="EMBL" id="ASI48279.1"/>
    </source>
</evidence>
<dbReference type="EMBL" id="CP015994">
    <property type="protein sequence ID" value="ASI48279.1"/>
    <property type="molecule type" value="Genomic_DNA"/>
</dbReference>
<dbReference type="InterPro" id="IPR044005">
    <property type="entry name" value="DZR_2"/>
</dbReference>
<dbReference type="AlphaFoldDB" id="A0A2Z2L9K6"/>
<accession>A0A2Z2L9K6</accession>
<sequence length="235" mass="25640">MLKAVVSRACEALFPNICANCCSATQRGKVVCDVCERTIRFLWEDFCVVCGAVAQRHTNTCAECVAKPTHISAVSSAFAYDECSKNMVLRLKFCDDLFHVRAYANWMCERGGAVLEGVDFLVPVPMHRMRLTRRKYNQASLLAQAVGKLCKVPAEVLLLKKSKNTPPQHGLAAVIRKKNVCGSFSVTDTEKVRGKVVTLVDDVITTGATITACASVLANAGAREIRALTLCRALQ</sequence>
<dbReference type="Proteomes" id="UP000259762">
    <property type="component" value="Chromosome"/>
</dbReference>